<sequence length="129" mass="15324">MTAIPSNYFISKRNISSHLKVDCIPVYYDTLKRIIETNEDSDDVLYGKLLMNNDYSKTQVYVICSKYQFDYNANDDDLEENNYSDERERSITRRSPRNANILYRYCRLSGHMKQFCLNYSIRMLFATGH</sequence>
<evidence type="ECO:0000313" key="1">
    <source>
        <dbReference type="EMBL" id="CAF0743906.1"/>
    </source>
</evidence>
<evidence type="ECO:0000313" key="3">
    <source>
        <dbReference type="Proteomes" id="UP000663829"/>
    </source>
</evidence>
<accession>A0A813P5N0</accession>
<dbReference type="OrthoDB" id="10012680at2759"/>
<evidence type="ECO:0000313" key="2">
    <source>
        <dbReference type="EMBL" id="CAF3522520.1"/>
    </source>
</evidence>
<name>A0A813P5N0_9BILA</name>
<protein>
    <submittedName>
        <fullName evidence="1">Uncharacterized protein</fullName>
    </submittedName>
</protein>
<dbReference type="AlphaFoldDB" id="A0A813P5N0"/>
<gene>
    <name evidence="1" type="ORF">GPM918_LOCUS429</name>
    <name evidence="2" type="ORF">SRO942_LOCUS430</name>
</gene>
<reference evidence="1" key="1">
    <citation type="submission" date="2021-02" db="EMBL/GenBank/DDBJ databases">
        <authorList>
            <person name="Nowell W R."/>
        </authorList>
    </citation>
    <scope>NUCLEOTIDE SEQUENCE</scope>
</reference>
<proteinExistence type="predicted"/>
<organism evidence="1 3">
    <name type="scientific">Didymodactylos carnosus</name>
    <dbReference type="NCBI Taxonomy" id="1234261"/>
    <lineage>
        <taxon>Eukaryota</taxon>
        <taxon>Metazoa</taxon>
        <taxon>Spiralia</taxon>
        <taxon>Gnathifera</taxon>
        <taxon>Rotifera</taxon>
        <taxon>Eurotatoria</taxon>
        <taxon>Bdelloidea</taxon>
        <taxon>Philodinida</taxon>
        <taxon>Philodinidae</taxon>
        <taxon>Didymodactylos</taxon>
    </lineage>
</organism>
<keyword evidence="3" id="KW-1185">Reference proteome</keyword>
<dbReference type="Proteomes" id="UP000663829">
    <property type="component" value="Unassembled WGS sequence"/>
</dbReference>
<dbReference type="EMBL" id="CAJNOQ010000032">
    <property type="protein sequence ID" value="CAF0743906.1"/>
    <property type="molecule type" value="Genomic_DNA"/>
</dbReference>
<dbReference type="EMBL" id="CAJOBC010000032">
    <property type="protein sequence ID" value="CAF3522520.1"/>
    <property type="molecule type" value="Genomic_DNA"/>
</dbReference>
<comment type="caution">
    <text evidence="1">The sequence shown here is derived from an EMBL/GenBank/DDBJ whole genome shotgun (WGS) entry which is preliminary data.</text>
</comment>
<dbReference type="Proteomes" id="UP000681722">
    <property type="component" value="Unassembled WGS sequence"/>
</dbReference>